<evidence type="ECO:0008006" key="5">
    <source>
        <dbReference type="Google" id="ProtNLM"/>
    </source>
</evidence>
<comment type="caution">
    <text evidence="3">The sequence shown here is derived from an EMBL/GenBank/DDBJ whole genome shotgun (WGS) entry which is preliminary data.</text>
</comment>
<name>A0A9W5USH8_9ACTN</name>
<keyword evidence="2" id="KW-0812">Transmembrane</keyword>
<accession>A0A9W5USH8</accession>
<dbReference type="Proteomes" id="UP000607311">
    <property type="component" value="Unassembled WGS sequence"/>
</dbReference>
<sequence length="94" mass="10202">MAGLPGSGVTYADRVPTPPPRPEPLDPPMVPFALAGMAAWAVAGLVLLLFRDRLVAGGHENWLWICLAGFLWGFPGLAVMMRHDANRRRRRAAG</sequence>
<evidence type="ECO:0000256" key="2">
    <source>
        <dbReference type="SAM" id="Phobius"/>
    </source>
</evidence>
<evidence type="ECO:0000313" key="4">
    <source>
        <dbReference type="Proteomes" id="UP000607311"/>
    </source>
</evidence>
<evidence type="ECO:0000313" key="3">
    <source>
        <dbReference type="EMBL" id="GIJ33443.1"/>
    </source>
</evidence>
<keyword evidence="2" id="KW-1133">Transmembrane helix</keyword>
<dbReference type="Pfam" id="PF10745">
    <property type="entry name" value="DUF2530"/>
    <property type="match status" value="1"/>
</dbReference>
<proteinExistence type="predicted"/>
<feature type="transmembrane region" description="Helical" evidence="2">
    <location>
        <begin position="29"/>
        <end position="50"/>
    </location>
</feature>
<dbReference type="OrthoDB" id="5149277at2"/>
<organism evidence="3 4">
    <name type="scientific">Micromonospora sediminimaris</name>
    <dbReference type="NCBI Taxonomy" id="547162"/>
    <lineage>
        <taxon>Bacteria</taxon>
        <taxon>Bacillati</taxon>
        <taxon>Actinomycetota</taxon>
        <taxon>Actinomycetes</taxon>
        <taxon>Micromonosporales</taxon>
        <taxon>Micromonosporaceae</taxon>
        <taxon>Micromonospora</taxon>
    </lineage>
</organism>
<feature type="transmembrane region" description="Helical" evidence="2">
    <location>
        <begin position="62"/>
        <end position="81"/>
    </location>
</feature>
<feature type="region of interest" description="Disordered" evidence="1">
    <location>
        <begin position="1"/>
        <end position="26"/>
    </location>
</feature>
<gene>
    <name evidence="3" type="ORF">Vse01_25910</name>
</gene>
<dbReference type="EMBL" id="BOPD01000014">
    <property type="protein sequence ID" value="GIJ33443.1"/>
    <property type="molecule type" value="Genomic_DNA"/>
</dbReference>
<protein>
    <recommendedName>
        <fullName evidence="5">DUF2530 domain-containing protein</fullName>
    </recommendedName>
</protein>
<feature type="compositionally biased region" description="Pro residues" evidence="1">
    <location>
        <begin position="16"/>
        <end position="26"/>
    </location>
</feature>
<dbReference type="AlphaFoldDB" id="A0A9W5USH8"/>
<keyword evidence="2" id="KW-0472">Membrane</keyword>
<keyword evidence="4" id="KW-1185">Reference proteome</keyword>
<reference evidence="3" key="1">
    <citation type="submission" date="2021-01" db="EMBL/GenBank/DDBJ databases">
        <title>Whole genome shotgun sequence of Verrucosispora sediminis NBRC 107745.</title>
        <authorList>
            <person name="Komaki H."/>
            <person name="Tamura T."/>
        </authorList>
    </citation>
    <scope>NUCLEOTIDE SEQUENCE</scope>
    <source>
        <strain evidence="3">NBRC 107745</strain>
    </source>
</reference>
<dbReference type="InterPro" id="IPR019681">
    <property type="entry name" value="DUF2530"/>
</dbReference>
<evidence type="ECO:0000256" key="1">
    <source>
        <dbReference type="SAM" id="MobiDB-lite"/>
    </source>
</evidence>